<dbReference type="InterPro" id="IPR004158">
    <property type="entry name" value="DUF247_pln"/>
</dbReference>
<dbReference type="AlphaFoldDB" id="A0A7J6FZ40"/>
<feature type="transmembrane region" description="Helical" evidence="1">
    <location>
        <begin position="505"/>
        <end position="526"/>
    </location>
</feature>
<dbReference type="PANTHER" id="PTHR31170:SF9">
    <property type="entry name" value="PROTEIN, PUTATIVE (DUF247)-RELATED"/>
    <property type="match status" value="1"/>
</dbReference>
<proteinExistence type="predicted"/>
<organism evidence="2 3">
    <name type="scientific">Cannabis sativa</name>
    <name type="common">Hemp</name>
    <name type="synonym">Marijuana</name>
    <dbReference type="NCBI Taxonomy" id="3483"/>
    <lineage>
        <taxon>Eukaryota</taxon>
        <taxon>Viridiplantae</taxon>
        <taxon>Streptophyta</taxon>
        <taxon>Embryophyta</taxon>
        <taxon>Tracheophyta</taxon>
        <taxon>Spermatophyta</taxon>
        <taxon>Magnoliopsida</taxon>
        <taxon>eudicotyledons</taxon>
        <taxon>Gunneridae</taxon>
        <taxon>Pentapetalae</taxon>
        <taxon>rosids</taxon>
        <taxon>fabids</taxon>
        <taxon>Rosales</taxon>
        <taxon>Cannabaceae</taxon>
        <taxon>Cannabis</taxon>
    </lineage>
</organism>
<keyword evidence="1" id="KW-1133">Transmembrane helix</keyword>
<dbReference type="EMBL" id="JAATIQ010000158">
    <property type="protein sequence ID" value="KAF4376001.1"/>
    <property type="molecule type" value="Genomic_DNA"/>
</dbReference>
<dbReference type="PANTHER" id="PTHR31170">
    <property type="entry name" value="BNAC04G53230D PROTEIN"/>
    <property type="match status" value="1"/>
</dbReference>
<comment type="caution">
    <text evidence="2">The sequence shown here is derived from an EMBL/GenBank/DDBJ whole genome shotgun (WGS) entry which is preliminary data.</text>
</comment>
<dbReference type="Proteomes" id="UP000583929">
    <property type="component" value="Unassembled WGS sequence"/>
</dbReference>
<keyword evidence="3" id="KW-1185">Reference proteome</keyword>
<accession>A0A7J6FZ40</accession>
<reference evidence="2 3" key="1">
    <citation type="journal article" date="2020" name="bioRxiv">
        <title>Sequence and annotation of 42 cannabis genomes reveals extensive copy number variation in cannabinoid synthesis and pathogen resistance genes.</title>
        <authorList>
            <person name="Mckernan K.J."/>
            <person name="Helbert Y."/>
            <person name="Kane L.T."/>
            <person name="Ebling H."/>
            <person name="Zhang L."/>
            <person name="Liu B."/>
            <person name="Eaton Z."/>
            <person name="Mclaughlin S."/>
            <person name="Kingan S."/>
            <person name="Baybayan P."/>
            <person name="Concepcion G."/>
            <person name="Jordan M."/>
            <person name="Riva A."/>
            <person name="Barbazuk W."/>
            <person name="Harkins T."/>
        </authorList>
    </citation>
    <scope>NUCLEOTIDE SEQUENCE [LARGE SCALE GENOMIC DNA]</scope>
    <source>
        <strain evidence="3">cv. Jamaican Lion 4</strain>
        <tissue evidence="2">Leaf</tissue>
    </source>
</reference>
<gene>
    <name evidence="2" type="ORF">G4B88_029365</name>
</gene>
<keyword evidence="1" id="KW-0472">Membrane</keyword>
<name>A0A7J6FZ40_CANSA</name>
<dbReference type="Pfam" id="PF03140">
    <property type="entry name" value="DUF247"/>
    <property type="match status" value="1"/>
</dbReference>
<keyword evidence="1" id="KW-0812">Transmembrane</keyword>
<evidence type="ECO:0000313" key="2">
    <source>
        <dbReference type="EMBL" id="KAF4376001.1"/>
    </source>
</evidence>
<evidence type="ECO:0000256" key="1">
    <source>
        <dbReference type="SAM" id="Phobius"/>
    </source>
</evidence>
<protein>
    <submittedName>
        <fullName evidence="2">Uncharacterized protein</fullName>
    </submittedName>
</protein>
<evidence type="ECO:0000313" key="3">
    <source>
        <dbReference type="Proteomes" id="UP000583929"/>
    </source>
</evidence>
<sequence>MTLFDEVQDLQNPSMVLDTLFCEEEDFEDEFEEKEEEEENHIMAEDQNSKDKPVHHQIIIDIRHWESECSDRIIYKIPRKIRKVNESAYTPQLVSIGPYHYANEDLSEMETVKSNYYYPIFLERFGDQKAIESDLKNVIKDCSDKLRSSYEGIPSNLLLENNDSNLFDEIILRDCCFILELFLRNVDKEQEGKRDCILRTPWLRKAVKLDLILLENQLPFFVLRKVYEAVEKHLLSPVKIPNSVCLNSSSSSSSDPHHHNHHKGSLIDCYQVEEKSSHKKSADEDDDDDDHDQEDDTLLKLTLYFFEEHYLTETCKRVKPKDIKEIKHFTDLLREFWLPRKFISQSSSESTIDRKFISRKKMKSESITERKYLYSATKLDKAAIKGMRLKLPELKIENDTESLLRNVMALEQCLYPDKDYICGYVALMDQLINTGEDVDFLVDKKILTNLLGSNKEAAKLINSLCNQIPREKSYYACFYNDLNTFYENRWNVTRATLKKVYFKDLWTGSSTVVGLFVLLFTVSATLKNVYFRHL</sequence>